<evidence type="ECO:0000313" key="2">
    <source>
        <dbReference type="Proteomes" id="UP001054252"/>
    </source>
</evidence>
<comment type="caution">
    <text evidence="1">The sequence shown here is derived from an EMBL/GenBank/DDBJ whole genome shotgun (WGS) entry which is preliminary data.</text>
</comment>
<dbReference type="AlphaFoldDB" id="A0AAV5J9U8"/>
<organism evidence="1 2">
    <name type="scientific">Rubroshorea leprosula</name>
    <dbReference type="NCBI Taxonomy" id="152421"/>
    <lineage>
        <taxon>Eukaryota</taxon>
        <taxon>Viridiplantae</taxon>
        <taxon>Streptophyta</taxon>
        <taxon>Embryophyta</taxon>
        <taxon>Tracheophyta</taxon>
        <taxon>Spermatophyta</taxon>
        <taxon>Magnoliopsida</taxon>
        <taxon>eudicotyledons</taxon>
        <taxon>Gunneridae</taxon>
        <taxon>Pentapetalae</taxon>
        <taxon>rosids</taxon>
        <taxon>malvids</taxon>
        <taxon>Malvales</taxon>
        <taxon>Dipterocarpaceae</taxon>
        <taxon>Rubroshorea</taxon>
    </lineage>
</organism>
<keyword evidence="2" id="KW-1185">Reference proteome</keyword>
<protein>
    <submittedName>
        <fullName evidence="1">Uncharacterized protein</fullName>
    </submittedName>
</protein>
<sequence length="66" mass="7395">MAVHRPKACSKETEGEEASLEMKAKQMIKMESIFSKYAETVKEQPCRMLTDIGKLAFGGHSNRCTT</sequence>
<dbReference type="EMBL" id="BPVZ01000030">
    <property type="protein sequence ID" value="GKV09241.1"/>
    <property type="molecule type" value="Genomic_DNA"/>
</dbReference>
<name>A0AAV5J9U8_9ROSI</name>
<dbReference type="Proteomes" id="UP001054252">
    <property type="component" value="Unassembled WGS sequence"/>
</dbReference>
<evidence type="ECO:0000313" key="1">
    <source>
        <dbReference type="EMBL" id="GKV09241.1"/>
    </source>
</evidence>
<gene>
    <name evidence="1" type="ORF">SLEP1_g20771</name>
</gene>
<proteinExistence type="predicted"/>
<reference evidence="1 2" key="1">
    <citation type="journal article" date="2021" name="Commun. Biol.">
        <title>The genome of Shorea leprosula (Dipterocarpaceae) highlights the ecological relevance of drought in aseasonal tropical rainforests.</title>
        <authorList>
            <person name="Ng K.K.S."/>
            <person name="Kobayashi M.J."/>
            <person name="Fawcett J.A."/>
            <person name="Hatakeyama M."/>
            <person name="Paape T."/>
            <person name="Ng C.H."/>
            <person name="Ang C.C."/>
            <person name="Tnah L.H."/>
            <person name="Lee C.T."/>
            <person name="Nishiyama T."/>
            <person name="Sese J."/>
            <person name="O'Brien M.J."/>
            <person name="Copetti D."/>
            <person name="Mohd Noor M.I."/>
            <person name="Ong R.C."/>
            <person name="Putra M."/>
            <person name="Sireger I.Z."/>
            <person name="Indrioko S."/>
            <person name="Kosugi Y."/>
            <person name="Izuno A."/>
            <person name="Isagi Y."/>
            <person name="Lee S.L."/>
            <person name="Shimizu K.K."/>
        </authorList>
    </citation>
    <scope>NUCLEOTIDE SEQUENCE [LARGE SCALE GENOMIC DNA]</scope>
    <source>
        <strain evidence="1">214</strain>
    </source>
</reference>
<accession>A0AAV5J9U8</accession>